<evidence type="ECO:0000313" key="1">
    <source>
        <dbReference type="EMBL" id="EMI53704.1"/>
    </source>
</evidence>
<dbReference type="InterPro" id="IPR021109">
    <property type="entry name" value="Peptidase_aspartic_dom_sf"/>
</dbReference>
<dbReference type="AlphaFoldDB" id="M5TXG9"/>
<dbReference type="Proteomes" id="UP000011885">
    <property type="component" value="Unassembled WGS sequence"/>
</dbReference>
<dbReference type="InterPro" id="IPR034122">
    <property type="entry name" value="Retropepsin-like_bacterial"/>
</dbReference>
<keyword evidence="2" id="KW-1185">Reference proteome</keyword>
<dbReference type="SUPFAM" id="SSF50630">
    <property type="entry name" value="Acid proteases"/>
    <property type="match status" value="1"/>
</dbReference>
<dbReference type="Pfam" id="PF13975">
    <property type="entry name" value="gag-asp_proteas"/>
    <property type="match status" value="1"/>
</dbReference>
<dbReference type="NCBIfam" id="TIGR02281">
    <property type="entry name" value="clan_AA_DTGA"/>
    <property type="match status" value="1"/>
</dbReference>
<comment type="caution">
    <text evidence="1">The sequence shown here is derived from an EMBL/GenBank/DDBJ whole genome shotgun (WGS) entry which is preliminary data.</text>
</comment>
<dbReference type="InterPro" id="IPR011969">
    <property type="entry name" value="Clan_AA_Asp_peptidase_C"/>
</dbReference>
<dbReference type="InterPro" id="IPR001969">
    <property type="entry name" value="Aspartic_peptidase_AS"/>
</dbReference>
<dbReference type="PATRIC" id="fig|1263870.3.peg.5125"/>
<evidence type="ECO:0000313" key="2">
    <source>
        <dbReference type="Proteomes" id="UP000011885"/>
    </source>
</evidence>
<dbReference type="CDD" id="cd05483">
    <property type="entry name" value="retropepsin_like_bacteria"/>
    <property type="match status" value="1"/>
</dbReference>
<dbReference type="Gene3D" id="2.40.70.10">
    <property type="entry name" value="Acid Proteases"/>
    <property type="match status" value="1"/>
</dbReference>
<dbReference type="EMBL" id="ANOH01000334">
    <property type="protein sequence ID" value="EMI53704.1"/>
    <property type="molecule type" value="Genomic_DNA"/>
</dbReference>
<dbReference type="PROSITE" id="PS00141">
    <property type="entry name" value="ASP_PROTEASE"/>
    <property type="match status" value="1"/>
</dbReference>
<gene>
    <name evidence="1" type="ORF">RSSM_04845</name>
</gene>
<name>M5TXG9_9BACT</name>
<dbReference type="GO" id="GO:0004190">
    <property type="term" value="F:aspartic-type endopeptidase activity"/>
    <property type="evidence" value="ECO:0007669"/>
    <property type="project" value="InterPro"/>
</dbReference>
<sequence length="380" mass="41731">MLPHTPHATQIHAFLTCTLFVWMSVQTAAMSIADDGESPNTARPAYSQAVVAKADAILKDAGLRRSGKALQSTEAADFSRRLSGITRDRRELRLKQKAFTESESKLDVIESEISQLNRQDGELNLQLARVAGLDVTSNNRIVALINATRTQLAEMRKRRSAQKQVVQLARAKINEAEETYAESVFQARKQLDEMTQTIQQNLQDSQVRIAIDVMNANFDVAKEIDAETIVKALDSRLRDFEKEVFRESIPLDVSSGGSLFTMVSINQQAIRMVIDSGATLVTLPADAAAKLQVNVPDDAPVISLVLANGGKIDGRRVTLDSVRVGQFEAKNVDAVVLEPIAANAEPLLGLSFLDRYKFELDSASRTLGLLRIDNTDAETP</sequence>
<accession>M5TXG9</accession>
<protein>
    <submittedName>
        <fullName evidence="1">Putative secreted protein</fullName>
    </submittedName>
</protein>
<reference evidence="1 2" key="1">
    <citation type="journal article" date="2013" name="Mar. Genomics">
        <title>Expression of sulfatases in Rhodopirellula baltica and the diversity of sulfatases in the genus Rhodopirellula.</title>
        <authorList>
            <person name="Wegner C.E."/>
            <person name="Richter-Heitmann T."/>
            <person name="Klindworth A."/>
            <person name="Klockow C."/>
            <person name="Richter M."/>
            <person name="Achstetter T."/>
            <person name="Glockner F.O."/>
            <person name="Harder J."/>
        </authorList>
    </citation>
    <scope>NUCLEOTIDE SEQUENCE [LARGE SCALE GENOMIC DNA]</scope>
    <source>
        <strain evidence="1 2">SM41</strain>
    </source>
</reference>
<dbReference type="GO" id="GO:0006508">
    <property type="term" value="P:proteolysis"/>
    <property type="evidence" value="ECO:0007669"/>
    <property type="project" value="InterPro"/>
</dbReference>
<organism evidence="1 2">
    <name type="scientific">Rhodopirellula sallentina SM41</name>
    <dbReference type="NCBI Taxonomy" id="1263870"/>
    <lineage>
        <taxon>Bacteria</taxon>
        <taxon>Pseudomonadati</taxon>
        <taxon>Planctomycetota</taxon>
        <taxon>Planctomycetia</taxon>
        <taxon>Pirellulales</taxon>
        <taxon>Pirellulaceae</taxon>
        <taxon>Rhodopirellula</taxon>
    </lineage>
</organism>
<proteinExistence type="predicted"/>